<evidence type="ECO:0000313" key="10">
    <source>
        <dbReference type="Proteomes" id="UP000245956"/>
    </source>
</evidence>
<dbReference type="AlphaFoldDB" id="A0A2U3E865"/>
<dbReference type="Gene3D" id="3.40.605.10">
    <property type="entry name" value="Aldehyde Dehydrogenase, Chain A, domain 1"/>
    <property type="match status" value="1"/>
</dbReference>
<dbReference type="PANTHER" id="PTHR11699">
    <property type="entry name" value="ALDEHYDE DEHYDROGENASE-RELATED"/>
    <property type="match status" value="1"/>
</dbReference>
<dbReference type="EMBL" id="LCWV01000009">
    <property type="protein sequence ID" value="PWI70703.1"/>
    <property type="molecule type" value="Genomic_DNA"/>
</dbReference>
<comment type="similarity">
    <text evidence="1 7">Belongs to the aldehyde dehydrogenase family.</text>
</comment>
<dbReference type="InterPro" id="IPR016163">
    <property type="entry name" value="Ald_DH_C"/>
</dbReference>
<evidence type="ECO:0000256" key="5">
    <source>
        <dbReference type="ARBA" id="ARBA00049194"/>
    </source>
</evidence>
<dbReference type="EC" id="1.2.1.3" evidence="4"/>
<keyword evidence="2" id="KW-0521">NADP</keyword>
<evidence type="ECO:0000256" key="6">
    <source>
        <dbReference type="PROSITE-ProRule" id="PRU10007"/>
    </source>
</evidence>
<organism evidence="9 10">
    <name type="scientific">Purpureocillium lilacinum</name>
    <name type="common">Paecilomyces lilacinus</name>
    <dbReference type="NCBI Taxonomy" id="33203"/>
    <lineage>
        <taxon>Eukaryota</taxon>
        <taxon>Fungi</taxon>
        <taxon>Dikarya</taxon>
        <taxon>Ascomycota</taxon>
        <taxon>Pezizomycotina</taxon>
        <taxon>Sordariomycetes</taxon>
        <taxon>Hypocreomycetidae</taxon>
        <taxon>Hypocreales</taxon>
        <taxon>Ophiocordycipitaceae</taxon>
        <taxon>Purpureocillium</taxon>
    </lineage>
</organism>
<dbReference type="FunFam" id="3.40.605.10:FF:000012">
    <property type="entry name" value="NAD-dependent succinate-semialdehyde dehydrogenase"/>
    <property type="match status" value="1"/>
</dbReference>
<comment type="catalytic activity">
    <reaction evidence="5">
        <text>an aldehyde + NAD(+) + H2O = a carboxylate + NADH + 2 H(+)</text>
        <dbReference type="Rhea" id="RHEA:16185"/>
        <dbReference type="ChEBI" id="CHEBI:15377"/>
        <dbReference type="ChEBI" id="CHEBI:15378"/>
        <dbReference type="ChEBI" id="CHEBI:17478"/>
        <dbReference type="ChEBI" id="CHEBI:29067"/>
        <dbReference type="ChEBI" id="CHEBI:57540"/>
        <dbReference type="ChEBI" id="CHEBI:57945"/>
        <dbReference type="EC" id="1.2.1.3"/>
    </reaction>
</comment>
<sequence>MEGLSVHAANPPPGVARPGAVRDMAAASQRRIGRREHLRLRGVGGTELGARSRGRRLIRWSKSCRRTRPEILGGWRGARICHGKLPSIATASHHTCPSTLGPFPLLQHIISSSSERLEPYPIMSVEVINTISPTTNEAIITRNGASAADLEQLPKVATEAFESFRKTTLKERQDIVRKFLKGLGDHESDLAQELTVQMGRPIAFTGKEISTAVKRGEYLLKISDEALKDTDGEPEKGFKRFIRKVPVGPVLIIFAWNYPYLILVNSLIPAILAGNTVILKPSPQTPTIVERVAQIFSDAGLPKGVLQYFHCGSPTVMETIVRDPRIALVCFTGSVAGGLAVQKAAADRIVNVGLELGGKDPAYIRDDVDIDWAAEEIVDGAIFNSGQSCCSLERVYVDEKIHDGFVAAVQKVLKGYKLGDPFDKSTHVGPVISKRSKEAIEAHIKDALDKGAKDATPENESFANPPPKGNFVKPTLLTGVDHSMTVMTEETFGPVIPIMKVKSDAEALKLMNDSEFGLTASIWTKDTDKGYELAEDVEAGTVFVNRCDYPSPDLAWTGYKNSGKGQTLGRFGFEQFVKSKSFHVKDYPK</sequence>
<accession>A0A2U3E865</accession>
<dbReference type="Gene3D" id="3.40.309.10">
    <property type="entry name" value="Aldehyde Dehydrogenase, Chain A, domain 2"/>
    <property type="match status" value="1"/>
</dbReference>
<evidence type="ECO:0000256" key="1">
    <source>
        <dbReference type="ARBA" id="ARBA00009986"/>
    </source>
</evidence>
<feature type="domain" description="Aldehyde dehydrogenase" evidence="8">
    <location>
        <begin position="126"/>
        <end position="581"/>
    </location>
</feature>
<dbReference type="Pfam" id="PF00171">
    <property type="entry name" value="Aldedh"/>
    <property type="match status" value="1"/>
</dbReference>
<evidence type="ECO:0000313" key="9">
    <source>
        <dbReference type="EMBL" id="PWI70703.1"/>
    </source>
</evidence>
<dbReference type="CDD" id="cd07102">
    <property type="entry name" value="ALDH_EDX86601"/>
    <property type="match status" value="1"/>
</dbReference>
<comment type="caution">
    <text evidence="9">The sequence shown here is derived from an EMBL/GenBank/DDBJ whole genome shotgun (WGS) entry which is preliminary data.</text>
</comment>
<protein>
    <recommendedName>
        <fullName evidence="4">aldehyde dehydrogenase (NAD(+))</fullName>
        <ecNumber evidence="4">1.2.1.3</ecNumber>
    </recommendedName>
</protein>
<keyword evidence="3 7" id="KW-0560">Oxidoreductase</keyword>
<evidence type="ECO:0000256" key="7">
    <source>
        <dbReference type="RuleBase" id="RU003345"/>
    </source>
</evidence>
<dbReference type="InterPro" id="IPR015590">
    <property type="entry name" value="Aldehyde_DH_dom"/>
</dbReference>
<dbReference type="InterPro" id="IPR029510">
    <property type="entry name" value="Ald_DH_CS_GLU"/>
</dbReference>
<dbReference type="GO" id="GO:0004029">
    <property type="term" value="F:aldehyde dehydrogenase (NAD+) activity"/>
    <property type="evidence" value="ECO:0007669"/>
    <property type="project" value="UniProtKB-EC"/>
</dbReference>
<dbReference type="Proteomes" id="UP000245956">
    <property type="component" value="Unassembled WGS sequence"/>
</dbReference>
<evidence type="ECO:0000256" key="4">
    <source>
        <dbReference type="ARBA" id="ARBA00024226"/>
    </source>
</evidence>
<reference evidence="9 10" key="1">
    <citation type="journal article" date="2016" name="Front. Microbiol.">
        <title>Genome and transcriptome sequences reveal the specific parasitism of the nematophagous Purpureocillium lilacinum 36-1.</title>
        <authorList>
            <person name="Xie J."/>
            <person name="Li S."/>
            <person name="Mo C."/>
            <person name="Xiao X."/>
            <person name="Peng D."/>
            <person name="Wang G."/>
            <person name="Xiao Y."/>
        </authorList>
    </citation>
    <scope>NUCLEOTIDE SEQUENCE [LARGE SCALE GENOMIC DNA]</scope>
    <source>
        <strain evidence="9 10">36-1</strain>
    </source>
</reference>
<evidence type="ECO:0000256" key="2">
    <source>
        <dbReference type="ARBA" id="ARBA00022857"/>
    </source>
</evidence>
<dbReference type="FunFam" id="3.40.309.10:FF:000009">
    <property type="entry name" value="Aldehyde dehydrogenase A"/>
    <property type="match status" value="1"/>
</dbReference>
<dbReference type="InterPro" id="IPR016161">
    <property type="entry name" value="Ald_DH/histidinol_DH"/>
</dbReference>
<dbReference type="PROSITE" id="PS00687">
    <property type="entry name" value="ALDEHYDE_DEHYDR_GLU"/>
    <property type="match status" value="1"/>
</dbReference>
<name>A0A2U3E865_PURLI</name>
<evidence type="ECO:0000259" key="8">
    <source>
        <dbReference type="Pfam" id="PF00171"/>
    </source>
</evidence>
<feature type="active site" evidence="6">
    <location>
        <position position="355"/>
    </location>
</feature>
<proteinExistence type="inferred from homology"/>
<dbReference type="InterPro" id="IPR016162">
    <property type="entry name" value="Ald_DH_N"/>
</dbReference>
<evidence type="ECO:0000256" key="3">
    <source>
        <dbReference type="ARBA" id="ARBA00023002"/>
    </source>
</evidence>
<gene>
    <name evidence="9" type="ORF">PCL_13102</name>
</gene>
<dbReference type="SUPFAM" id="SSF53720">
    <property type="entry name" value="ALDH-like"/>
    <property type="match status" value="1"/>
</dbReference>